<protein>
    <submittedName>
        <fullName evidence="2">Uncharacterized protein</fullName>
    </submittedName>
</protein>
<dbReference type="AlphaFoldDB" id="A0A914QYU8"/>
<proteinExistence type="predicted"/>
<dbReference type="WBParaSite" id="PDA_v2.g9323.t1">
    <property type="protein sequence ID" value="PDA_v2.g9323.t1"/>
    <property type="gene ID" value="PDA_v2.g9323"/>
</dbReference>
<reference evidence="2" key="1">
    <citation type="submission" date="2022-11" db="UniProtKB">
        <authorList>
            <consortium name="WormBaseParasite"/>
        </authorList>
    </citation>
    <scope>IDENTIFICATION</scope>
</reference>
<dbReference type="Proteomes" id="UP000887578">
    <property type="component" value="Unplaced"/>
</dbReference>
<sequence>MQYFPDKYFEIQAIKKPNYEILENCNTKSGKVLIIFNPNNRNECHEYAWKNDRKAFRCLSCDTTAHIHNASLENEYIELSKLIHECEHRNYDREKYFKFKNFVLPGNFEIQTKKFGEREKKLLIIFDESDKTKCHKYYNHLSQRIFRCVNCRKQNVRVSAKMVQNSDGEDYVILLNEAHVCEMVKYKPQKKNDITILATNFKVMEKTSNGIPKIYQILNFVRAEMVYQKENWLNNETNEKFLELSKNEHICEPIKDEFADKIIHASNFIVTERDDEKKPKKVIVFTSSTKEFYYELNYFPSKNLFRCILCSIRNKVVGAKLCKKENGEEYLLMLKNEHVCTPKKYEKEKFQPKTVPKSMFELYQNKNSESNKKLIVFTSEKKDFVYEYYWQKSSFCCLQCLKQKKYVRAKVRGENENEKFVELSNVEHITRDN</sequence>
<name>A0A914QYU8_9BILA</name>
<organism evidence="1 2">
    <name type="scientific">Panagrolaimus davidi</name>
    <dbReference type="NCBI Taxonomy" id="227884"/>
    <lineage>
        <taxon>Eukaryota</taxon>
        <taxon>Metazoa</taxon>
        <taxon>Ecdysozoa</taxon>
        <taxon>Nematoda</taxon>
        <taxon>Chromadorea</taxon>
        <taxon>Rhabditida</taxon>
        <taxon>Tylenchina</taxon>
        <taxon>Panagrolaimomorpha</taxon>
        <taxon>Panagrolaimoidea</taxon>
        <taxon>Panagrolaimidae</taxon>
        <taxon>Panagrolaimus</taxon>
    </lineage>
</organism>
<keyword evidence="1" id="KW-1185">Reference proteome</keyword>
<accession>A0A914QYU8</accession>
<evidence type="ECO:0000313" key="1">
    <source>
        <dbReference type="Proteomes" id="UP000887578"/>
    </source>
</evidence>
<evidence type="ECO:0000313" key="2">
    <source>
        <dbReference type="WBParaSite" id="PDA_v2.g9323.t1"/>
    </source>
</evidence>